<dbReference type="EMBL" id="KV921996">
    <property type="protein sequence ID" value="ORE03633.1"/>
    <property type="molecule type" value="Genomic_DNA"/>
</dbReference>
<gene>
    <name evidence="1" type="ORF">BCV72DRAFT_232755</name>
</gene>
<dbReference type="VEuPathDB" id="FungiDB:BCV72DRAFT_232755"/>
<dbReference type="Proteomes" id="UP000242414">
    <property type="component" value="Unassembled WGS sequence"/>
</dbReference>
<name>A0A1X0QV33_RHIZD</name>
<organism evidence="1">
    <name type="scientific">Rhizopus microsporus var. microsporus</name>
    <dbReference type="NCBI Taxonomy" id="86635"/>
    <lineage>
        <taxon>Eukaryota</taxon>
        <taxon>Fungi</taxon>
        <taxon>Fungi incertae sedis</taxon>
        <taxon>Mucoromycota</taxon>
        <taxon>Mucoromycotina</taxon>
        <taxon>Mucoromycetes</taxon>
        <taxon>Mucorales</taxon>
        <taxon>Mucorineae</taxon>
        <taxon>Rhizopodaceae</taxon>
        <taxon>Rhizopus</taxon>
    </lineage>
</organism>
<proteinExistence type="predicted"/>
<sequence length="60" mass="7531">MCIYPFINDIIHKFRNLHVYQDDRFYKKSKQNEQLRKRECFYTEMDLLVLYDNIFCVCDI</sequence>
<reference evidence="1" key="1">
    <citation type="journal article" date="2016" name="Proc. Natl. Acad. Sci. U.S.A.">
        <title>Lipid metabolic changes in an early divergent fungus govern the establishment of a mutualistic symbiosis with endobacteria.</title>
        <authorList>
            <person name="Lastovetsky O.A."/>
            <person name="Gaspar M.L."/>
            <person name="Mondo S.J."/>
            <person name="LaButti K.M."/>
            <person name="Sandor L."/>
            <person name="Grigoriev I.V."/>
            <person name="Henry S.A."/>
            <person name="Pawlowska T.E."/>
        </authorList>
    </citation>
    <scope>NUCLEOTIDE SEQUENCE [LARGE SCALE GENOMIC DNA]</scope>
    <source>
        <strain evidence="1">ATCC 52814</strain>
    </source>
</reference>
<evidence type="ECO:0000313" key="1">
    <source>
        <dbReference type="EMBL" id="ORE03633.1"/>
    </source>
</evidence>
<protein>
    <submittedName>
        <fullName evidence="1">Uncharacterized protein</fullName>
    </submittedName>
</protein>
<dbReference type="AlphaFoldDB" id="A0A1X0QV33"/>
<accession>A0A1X0QV33</accession>